<protein>
    <submittedName>
        <fullName evidence="1">Uncharacterized protein</fullName>
    </submittedName>
</protein>
<evidence type="ECO:0000313" key="1">
    <source>
        <dbReference type="EMBL" id="KIK96721.1"/>
    </source>
</evidence>
<gene>
    <name evidence="1" type="ORF">PAXRUDRAFT_137836</name>
</gene>
<name>A0A0D0E0C3_9AGAM</name>
<dbReference type="AlphaFoldDB" id="A0A0D0E0C3"/>
<reference evidence="1 2" key="1">
    <citation type="submission" date="2014-04" db="EMBL/GenBank/DDBJ databases">
        <authorList>
            <consortium name="DOE Joint Genome Institute"/>
            <person name="Kuo A."/>
            <person name="Kohler A."/>
            <person name="Jargeat P."/>
            <person name="Nagy L.G."/>
            <person name="Floudas D."/>
            <person name="Copeland A."/>
            <person name="Barry K.W."/>
            <person name="Cichocki N."/>
            <person name="Veneault-Fourrey C."/>
            <person name="LaButti K."/>
            <person name="Lindquist E.A."/>
            <person name="Lipzen A."/>
            <person name="Lundell T."/>
            <person name="Morin E."/>
            <person name="Murat C."/>
            <person name="Sun H."/>
            <person name="Tunlid A."/>
            <person name="Henrissat B."/>
            <person name="Grigoriev I.V."/>
            <person name="Hibbett D.S."/>
            <person name="Martin F."/>
            <person name="Nordberg H.P."/>
            <person name="Cantor M.N."/>
            <person name="Hua S.X."/>
        </authorList>
    </citation>
    <scope>NUCLEOTIDE SEQUENCE [LARGE SCALE GENOMIC DNA]</scope>
    <source>
        <strain evidence="1 2">Ve08.2h10</strain>
    </source>
</reference>
<feature type="non-terminal residue" evidence="1">
    <location>
        <position position="1"/>
    </location>
</feature>
<dbReference type="HOGENOM" id="CLU_018294_9_0_1"/>
<sequence>QTSRKKKQKFQLTLGFTVNVDGSKKFLLFFIGYAKKPNCFNSKPPQSSGYYLLLEQ</sequence>
<dbReference type="EMBL" id="KN824972">
    <property type="protein sequence ID" value="KIK96721.1"/>
    <property type="molecule type" value="Genomic_DNA"/>
</dbReference>
<organism evidence="1 2">
    <name type="scientific">Paxillus rubicundulus Ve08.2h10</name>
    <dbReference type="NCBI Taxonomy" id="930991"/>
    <lineage>
        <taxon>Eukaryota</taxon>
        <taxon>Fungi</taxon>
        <taxon>Dikarya</taxon>
        <taxon>Basidiomycota</taxon>
        <taxon>Agaricomycotina</taxon>
        <taxon>Agaricomycetes</taxon>
        <taxon>Agaricomycetidae</taxon>
        <taxon>Boletales</taxon>
        <taxon>Paxilineae</taxon>
        <taxon>Paxillaceae</taxon>
        <taxon>Paxillus</taxon>
    </lineage>
</organism>
<keyword evidence="2" id="KW-1185">Reference proteome</keyword>
<evidence type="ECO:0000313" key="2">
    <source>
        <dbReference type="Proteomes" id="UP000054538"/>
    </source>
</evidence>
<dbReference type="InParanoid" id="A0A0D0E0C3"/>
<dbReference type="Proteomes" id="UP000054538">
    <property type="component" value="Unassembled WGS sequence"/>
</dbReference>
<reference evidence="2" key="2">
    <citation type="submission" date="2015-01" db="EMBL/GenBank/DDBJ databases">
        <title>Evolutionary Origins and Diversification of the Mycorrhizal Mutualists.</title>
        <authorList>
            <consortium name="DOE Joint Genome Institute"/>
            <consortium name="Mycorrhizal Genomics Consortium"/>
            <person name="Kohler A."/>
            <person name="Kuo A."/>
            <person name="Nagy L.G."/>
            <person name="Floudas D."/>
            <person name="Copeland A."/>
            <person name="Barry K.W."/>
            <person name="Cichocki N."/>
            <person name="Veneault-Fourrey C."/>
            <person name="LaButti K."/>
            <person name="Lindquist E.A."/>
            <person name="Lipzen A."/>
            <person name="Lundell T."/>
            <person name="Morin E."/>
            <person name="Murat C."/>
            <person name="Riley R."/>
            <person name="Ohm R."/>
            <person name="Sun H."/>
            <person name="Tunlid A."/>
            <person name="Henrissat B."/>
            <person name="Grigoriev I.V."/>
            <person name="Hibbett D.S."/>
            <person name="Martin F."/>
        </authorList>
    </citation>
    <scope>NUCLEOTIDE SEQUENCE [LARGE SCALE GENOMIC DNA]</scope>
    <source>
        <strain evidence="2">Ve08.2h10</strain>
    </source>
</reference>
<accession>A0A0D0E0C3</accession>
<proteinExistence type="predicted"/>